<keyword evidence="3" id="KW-1185">Reference proteome</keyword>
<dbReference type="EMBL" id="FNHS01000003">
    <property type="protein sequence ID" value="SDM73636.1"/>
    <property type="molecule type" value="Genomic_DNA"/>
</dbReference>
<dbReference type="Gene3D" id="3.40.630.30">
    <property type="match status" value="1"/>
</dbReference>
<dbReference type="InterPro" id="IPR000182">
    <property type="entry name" value="GNAT_dom"/>
</dbReference>
<dbReference type="Proteomes" id="UP000198704">
    <property type="component" value="Unassembled WGS sequence"/>
</dbReference>
<dbReference type="Pfam" id="PF13302">
    <property type="entry name" value="Acetyltransf_3"/>
    <property type="match status" value="1"/>
</dbReference>
<evidence type="ECO:0000259" key="1">
    <source>
        <dbReference type="Pfam" id="PF13302"/>
    </source>
</evidence>
<gene>
    <name evidence="2" type="ORF">SAMN05216360_103244</name>
</gene>
<name>A0A1G9VNF0_9HYPH</name>
<dbReference type="SUPFAM" id="SSF55729">
    <property type="entry name" value="Acyl-CoA N-acyltransferases (Nat)"/>
    <property type="match status" value="1"/>
</dbReference>
<feature type="domain" description="N-acetyltransferase" evidence="1">
    <location>
        <begin position="17"/>
        <end position="155"/>
    </location>
</feature>
<proteinExistence type="predicted"/>
<accession>A0A1G9VNF0</accession>
<dbReference type="InterPro" id="IPR051531">
    <property type="entry name" value="N-acetyltransferase"/>
</dbReference>
<dbReference type="GO" id="GO:0016747">
    <property type="term" value="F:acyltransferase activity, transferring groups other than amino-acyl groups"/>
    <property type="evidence" value="ECO:0007669"/>
    <property type="project" value="InterPro"/>
</dbReference>
<dbReference type="RefSeq" id="WP_091714286.1">
    <property type="nucleotide sequence ID" value="NZ_FNHS01000003.1"/>
</dbReference>
<organism evidence="2 3">
    <name type="scientific">Methylobacterium phyllostachyos</name>
    <dbReference type="NCBI Taxonomy" id="582672"/>
    <lineage>
        <taxon>Bacteria</taxon>
        <taxon>Pseudomonadati</taxon>
        <taxon>Pseudomonadota</taxon>
        <taxon>Alphaproteobacteria</taxon>
        <taxon>Hyphomicrobiales</taxon>
        <taxon>Methylobacteriaceae</taxon>
        <taxon>Methylobacterium</taxon>
    </lineage>
</organism>
<dbReference type="InterPro" id="IPR016181">
    <property type="entry name" value="Acyl_CoA_acyltransferase"/>
</dbReference>
<reference evidence="3" key="1">
    <citation type="submission" date="2016-10" db="EMBL/GenBank/DDBJ databases">
        <authorList>
            <person name="Varghese N."/>
            <person name="Submissions S."/>
        </authorList>
    </citation>
    <scope>NUCLEOTIDE SEQUENCE [LARGE SCALE GENOMIC DNA]</scope>
    <source>
        <strain evidence="3">BL47</strain>
    </source>
</reference>
<dbReference type="STRING" id="582672.SAMN05216360_103244"/>
<evidence type="ECO:0000313" key="3">
    <source>
        <dbReference type="Proteomes" id="UP000198704"/>
    </source>
</evidence>
<evidence type="ECO:0000313" key="2">
    <source>
        <dbReference type="EMBL" id="SDM73636.1"/>
    </source>
</evidence>
<dbReference type="AlphaFoldDB" id="A0A1G9VNF0"/>
<protein>
    <submittedName>
        <fullName evidence="2">Protein N-acetyltransferase, RimJ/RimL family</fullName>
    </submittedName>
</protein>
<dbReference type="OrthoDB" id="9804153at2"/>
<sequence length="201" mass="21836">MFPDLTRDDVFRIETRRLWLRWPTAKDIPAIVTLAGERDVAEMTAHIPHPLTRSDVDEFLIKVRGANSAGTGLTLALARRESPCSLIGLIGIAAADGTPHLGYWLGRPWWGNGLMSEAASGLVHAFFAYTGGDRLTVGALPENRASQRVIAKTGFGWTERRSTPCPARGGPRQLDWFALDRAGWAGHQTVTAPVPDLALAS</sequence>
<dbReference type="PANTHER" id="PTHR43792">
    <property type="entry name" value="GNAT FAMILY, PUTATIVE (AFU_ORTHOLOGUE AFUA_3G00765)-RELATED-RELATED"/>
    <property type="match status" value="1"/>
</dbReference>
<keyword evidence="2" id="KW-0808">Transferase</keyword>